<proteinExistence type="predicted"/>
<evidence type="ECO:0000313" key="2">
    <source>
        <dbReference type="Proteomes" id="UP000655751"/>
    </source>
</evidence>
<protein>
    <recommendedName>
        <fullName evidence="3">Nuclear transport factor 2 family protein</fullName>
    </recommendedName>
</protein>
<name>A0A931N4N5_9NOCA</name>
<dbReference type="InterPro" id="IPR032710">
    <property type="entry name" value="NTF2-like_dom_sf"/>
</dbReference>
<dbReference type="Proteomes" id="UP000655751">
    <property type="component" value="Unassembled WGS sequence"/>
</dbReference>
<evidence type="ECO:0008006" key="3">
    <source>
        <dbReference type="Google" id="ProtNLM"/>
    </source>
</evidence>
<dbReference type="AlphaFoldDB" id="A0A931N4N5"/>
<comment type="caution">
    <text evidence="1">The sequence shown here is derived from an EMBL/GenBank/DDBJ whole genome shotgun (WGS) entry which is preliminary data.</text>
</comment>
<keyword evidence="2" id="KW-1185">Reference proteome</keyword>
<gene>
    <name evidence="1" type="ORF">IT779_16125</name>
</gene>
<accession>A0A931N4N5</accession>
<sequence>MTIDSSTRPTVRAYHDAKFRGDVPAAAAHIGEVFTFSSPFVTSDSPTGHLAGLEGLLGIVTRVDLISELYADTEATLIYDIHTDSPVGIQRTAEHFRLEGGCIVAITIIFDATPWHAIMAAAGPV</sequence>
<dbReference type="Gene3D" id="3.10.450.50">
    <property type="match status" value="1"/>
</dbReference>
<dbReference type="SUPFAM" id="SSF54427">
    <property type="entry name" value="NTF2-like"/>
    <property type="match status" value="1"/>
</dbReference>
<organism evidence="1 2">
    <name type="scientific">Nocardia bovistercoris</name>
    <dbReference type="NCBI Taxonomy" id="2785916"/>
    <lineage>
        <taxon>Bacteria</taxon>
        <taxon>Bacillati</taxon>
        <taxon>Actinomycetota</taxon>
        <taxon>Actinomycetes</taxon>
        <taxon>Mycobacteriales</taxon>
        <taxon>Nocardiaceae</taxon>
        <taxon>Nocardia</taxon>
    </lineage>
</organism>
<dbReference type="EMBL" id="JADMLG010000006">
    <property type="protein sequence ID" value="MBH0777803.1"/>
    <property type="molecule type" value="Genomic_DNA"/>
</dbReference>
<dbReference type="RefSeq" id="WP_198428573.1">
    <property type="nucleotide sequence ID" value="NZ_JADMLG010000006.1"/>
</dbReference>
<evidence type="ECO:0000313" key="1">
    <source>
        <dbReference type="EMBL" id="MBH0777803.1"/>
    </source>
</evidence>
<reference evidence="1" key="1">
    <citation type="submission" date="2020-11" db="EMBL/GenBank/DDBJ databases">
        <title>Nocardia NEAU-351.nov., a novel actinomycete isolated from the cow dung.</title>
        <authorList>
            <person name="Zhang X."/>
        </authorList>
    </citation>
    <scope>NUCLEOTIDE SEQUENCE</scope>
    <source>
        <strain evidence="1">NEAU-351</strain>
    </source>
</reference>